<dbReference type="SFLD" id="SFLDG01126">
    <property type="entry name" value="C1.2:_Nucleotidase_Like"/>
    <property type="match status" value="1"/>
</dbReference>
<dbReference type="EMBL" id="FNFO01000003">
    <property type="protein sequence ID" value="SDK62014.1"/>
    <property type="molecule type" value="Genomic_DNA"/>
</dbReference>
<dbReference type="InterPro" id="IPR036412">
    <property type="entry name" value="HAD-like_sf"/>
</dbReference>
<dbReference type="SFLD" id="SFLDG01146">
    <property type="entry name" value="C1.2.2"/>
    <property type="match status" value="1"/>
</dbReference>
<dbReference type="Gene3D" id="3.40.50.1000">
    <property type="entry name" value="HAD superfamily/HAD-like"/>
    <property type="match status" value="1"/>
</dbReference>
<evidence type="ECO:0000313" key="3">
    <source>
        <dbReference type="EMBL" id="SDK62014.1"/>
    </source>
</evidence>
<dbReference type="SUPFAM" id="SSF56784">
    <property type="entry name" value="HAD-like"/>
    <property type="match status" value="1"/>
</dbReference>
<dbReference type="Pfam" id="PF06941">
    <property type="entry name" value="NT5C"/>
    <property type="match status" value="1"/>
</dbReference>
<accession>A0A1G9DDW9</accession>
<protein>
    <submittedName>
        <fullName evidence="3">5'(3')-deoxyribonucleotidase</fullName>
    </submittedName>
</protein>
<dbReference type="GO" id="GO:0008253">
    <property type="term" value="F:5'-nucleotidase activity"/>
    <property type="evidence" value="ECO:0007669"/>
    <property type="project" value="InterPro"/>
</dbReference>
<evidence type="ECO:0000256" key="1">
    <source>
        <dbReference type="ARBA" id="ARBA00009589"/>
    </source>
</evidence>
<dbReference type="Gene3D" id="1.10.40.40">
    <property type="entry name" value="Deoxyribonucleotidase, domain 2"/>
    <property type="match status" value="1"/>
</dbReference>
<dbReference type="InterPro" id="IPR010708">
    <property type="entry name" value="5'(3')-deoxyribonucleotidase"/>
</dbReference>
<evidence type="ECO:0000313" key="4">
    <source>
        <dbReference type="Proteomes" id="UP000198510"/>
    </source>
</evidence>
<proteinExistence type="inferred from homology"/>
<keyword evidence="4" id="KW-1185">Reference proteome</keyword>
<dbReference type="GO" id="GO:0009223">
    <property type="term" value="P:pyrimidine deoxyribonucleotide catabolic process"/>
    <property type="evidence" value="ECO:0007669"/>
    <property type="project" value="TreeGrafter"/>
</dbReference>
<evidence type="ECO:0000256" key="2">
    <source>
        <dbReference type="PIRSR" id="PIRSR610708-1"/>
    </source>
</evidence>
<dbReference type="InterPro" id="IPR023214">
    <property type="entry name" value="HAD_sf"/>
</dbReference>
<dbReference type="STRING" id="1075417.SAMN05421823_10391"/>
<name>A0A1G9DDW9_9BACT</name>
<comment type="similarity">
    <text evidence="1">Belongs to the 5'(3')-deoxyribonucleotidase family.</text>
</comment>
<gene>
    <name evidence="3" type="ORF">SAMN05421823_10391</name>
</gene>
<dbReference type="PANTHER" id="PTHR16504:SF4">
    <property type="entry name" value="5'(3')-DEOXYRIBONUCLEOTIDASE"/>
    <property type="match status" value="1"/>
</dbReference>
<feature type="active site" description="Proton donor" evidence="2">
    <location>
        <position position="9"/>
    </location>
</feature>
<dbReference type="Proteomes" id="UP000198510">
    <property type="component" value="Unassembled WGS sequence"/>
</dbReference>
<dbReference type="PANTHER" id="PTHR16504">
    <property type="entry name" value="5'(3')-DEOXYRIBONUCLEOTIDASE"/>
    <property type="match status" value="1"/>
</dbReference>
<organism evidence="3 4">
    <name type="scientific">Catalinimonas alkaloidigena</name>
    <dbReference type="NCBI Taxonomy" id="1075417"/>
    <lineage>
        <taxon>Bacteria</taxon>
        <taxon>Pseudomonadati</taxon>
        <taxon>Bacteroidota</taxon>
        <taxon>Cytophagia</taxon>
        <taxon>Cytophagales</taxon>
        <taxon>Catalimonadaceae</taxon>
        <taxon>Catalinimonas</taxon>
    </lineage>
</organism>
<dbReference type="OrthoDB" id="278110at2"/>
<dbReference type="AlphaFoldDB" id="A0A1G9DDW9"/>
<sequence length="174" mass="20076">MKRIAIDMDEVIADSHGSLLRIYESEFGKRILPEEVQGRSWEELVGEDHAAHIRRYPSREGFFRALEPIADSQQVLKALMEHYEVFIVSAATEFPLSPNEKLAWLAEYFPFISWRNVVLCGDKSIIAADYLIDDHLKNLRTFTGTPLLFSAPHNLRVTGYERLHSWQDVAARFL</sequence>
<dbReference type="SFLD" id="SFLDS00003">
    <property type="entry name" value="Haloacid_Dehalogenase"/>
    <property type="match status" value="1"/>
</dbReference>
<dbReference type="RefSeq" id="WP_089680982.1">
    <property type="nucleotide sequence ID" value="NZ_FNFO01000003.1"/>
</dbReference>
<feature type="active site" description="Nucleophile" evidence="2">
    <location>
        <position position="7"/>
    </location>
</feature>
<reference evidence="3 4" key="1">
    <citation type="submission" date="2016-10" db="EMBL/GenBank/DDBJ databases">
        <authorList>
            <person name="de Groot N.N."/>
        </authorList>
    </citation>
    <scope>NUCLEOTIDE SEQUENCE [LARGE SCALE GENOMIC DNA]</scope>
    <source>
        <strain evidence="3 4">DSM 25186</strain>
    </source>
</reference>